<dbReference type="InterPro" id="IPR001732">
    <property type="entry name" value="UDP-Glc/GDP-Man_DH_N"/>
</dbReference>
<keyword evidence="2" id="KW-0520">NAD</keyword>
<evidence type="ECO:0000256" key="1">
    <source>
        <dbReference type="ARBA" id="ARBA00023002"/>
    </source>
</evidence>
<dbReference type="InterPro" id="IPR036220">
    <property type="entry name" value="UDP-Glc/GDP-Man_DH_C_sf"/>
</dbReference>
<sequence>MPADLAVIGLGHLGIPLARAATAAGVRTVGYDPDPRAAHDLRAGRLPAGSGEGLLSAAELRRMASQGFRITADPAELGRVRTAVICAPTPRGDDRRLDLSAVGEAARTLAARLRPHTTVLLESTVYPGTTEEFLRPLLEEGSGLRAGRDFHLAYSPCRHDPGNRAHGPANTPKVIGGLTPACTEAAAAFYGRFTEKVVRARGTREAETVKVLETNYRHVNIALVNEMAVYCHDLGVDVWDVVRCAETKPFGFQSFRPGPGVGGHGVPVDHGHMADPQRGLGIPLRMVELAQQVNGRMPGYVTRRCTALLNEYGKSARGAHVLLLGVGYKADVADAEGSPAREIASRLIELGARLSYHDPYVTRWRVLGREVERADSVYEAVADADLTVLLQPHRTYDLQGLAVKAQLLLDTRGRDRRGRRTGCEARGGPPQAVSSTLRAPPHRFRAPPSPGPRPAVIAERPAVIRSAPRRHR</sequence>
<dbReference type="InterPro" id="IPR036291">
    <property type="entry name" value="NAD(P)-bd_dom_sf"/>
</dbReference>
<dbReference type="Pfam" id="PF03721">
    <property type="entry name" value="UDPG_MGDP_dh_N"/>
    <property type="match status" value="1"/>
</dbReference>
<dbReference type="InterPro" id="IPR028359">
    <property type="entry name" value="UDP_ManNAc/GlcNAc_DH"/>
</dbReference>
<evidence type="ECO:0000313" key="6">
    <source>
        <dbReference type="EMBL" id="GDY55770.1"/>
    </source>
</evidence>
<dbReference type="EMBL" id="BJHW01000001">
    <property type="protein sequence ID" value="GDY55770.1"/>
    <property type="molecule type" value="Genomic_DNA"/>
</dbReference>
<dbReference type="GO" id="GO:0016616">
    <property type="term" value="F:oxidoreductase activity, acting on the CH-OH group of donors, NAD or NADP as acceptor"/>
    <property type="evidence" value="ECO:0007669"/>
    <property type="project" value="InterPro"/>
</dbReference>
<dbReference type="PANTHER" id="PTHR43491:SF1">
    <property type="entry name" value="UDP-N-ACETYL-D-MANNOSAMINE DEHYDROGENASE"/>
    <property type="match status" value="1"/>
</dbReference>
<dbReference type="PIRSF" id="PIRSF500136">
    <property type="entry name" value="UDP_ManNAc_DH"/>
    <property type="match status" value="1"/>
</dbReference>
<dbReference type="AlphaFoldDB" id="A0A4D4L9R3"/>
<reference evidence="6 7" key="1">
    <citation type="journal article" date="2020" name="Int. J. Syst. Evol. Microbiol.">
        <title>Reclassification of Streptomyces castelarensis and Streptomyces sporoclivatus as later heterotypic synonyms of Streptomyces antimycoticus.</title>
        <authorList>
            <person name="Komaki H."/>
            <person name="Tamura T."/>
        </authorList>
    </citation>
    <scope>NUCLEOTIDE SEQUENCE [LARGE SCALE GENOMIC DNA]</scope>
    <source>
        <strain evidence="6 7">NBRC 13459</strain>
    </source>
</reference>
<evidence type="ECO:0000256" key="2">
    <source>
        <dbReference type="ARBA" id="ARBA00023027"/>
    </source>
</evidence>
<dbReference type="InterPro" id="IPR014027">
    <property type="entry name" value="UDP-Glc/GDP-Man_DH_C"/>
</dbReference>
<dbReference type="Pfam" id="PF03720">
    <property type="entry name" value="UDPG_MGDP_dh_C"/>
    <property type="match status" value="1"/>
</dbReference>
<name>A0A4D4L9R3_STRVO</name>
<dbReference type="GO" id="GO:0051287">
    <property type="term" value="F:NAD binding"/>
    <property type="evidence" value="ECO:0007669"/>
    <property type="project" value="InterPro"/>
</dbReference>
<evidence type="ECO:0000256" key="4">
    <source>
        <dbReference type="SAM" id="MobiDB-lite"/>
    </source>
</evidence>
<dbReference type="InterPro" id="IPR014026">
    <property type="entry name" value="UDP-Glc/GDP-Man_DH_dimer"/>
</dbReference>
<dbReference type="Proteomes" id="UP000301309">
    <property type="component" value="Unassembled WGS sequence"/>
</dbReference>
<dbReference type="NCBIfam" id="TIGR03026">
    <property type="entry name" value="NDP-sugDHase"/>
    <property type="match status" value="1"/>
</dbReference>
<evidence type="ECO:0000256" key="3">
    <source>
        <dbReference type="PIRNR" id="PIRNR000124"/>
    </source>
</evidence>
<dbReference type="SUPFAM" id="SSF48179">
    <property type="entry name" value="6-phosphogluconate dehydrogenase C-terminal domain-like"/>
    <property type="match status" value="1"/>
</dbReference>
<dbReference type="PROSITE" id="PS00065">
    <property type="entry name" value="D_2_HYDROXYACID_DH_1"/>
    <property type="match status" value="1"/>
</dbReference>
<dbReference type="InterPro" id="IPR017476">
    <property type="entry name" value="UDP-Glc/GDP-Man"/>
</dbReference>
<dbReference type="SUPFAM" id="SSF51735">
    <property type="entry name" value="NAD(P)-binding Rossmann-fold domains"/>
    <property type="match status" value="1"/>
</dbReference>
<proteinExistence type="inferred from homology"/>
<keyword evidence="7" id="KW-1185">Reference proteome</keyword>
<feature type="region of interest" description="Disordered" evidence="4">
    <location>
        <begin position="413"/>
        <end position="472"/>
    </location>
</feature>
<dbReference type="SUPFAM" id="SSF52413">
    <property type="entry name" value="UDP-glucose/GDP-mannose dehydrogenase C-terminal domain"/>
    <property type="match status" value="1"/>
</dbReference>
<dbReference type="InterPro" id="IPR029752">
    <property type="entry name" value="D-isomer_DH_CS1"/>
</dbReference>
<dbReference type="PANTHER" id="PTHR43491">
    <property type="entry name" value="UDP-N-ACETYL-D-MANNOSAMINE DEHYDROGENASE"/>
    <property type="match status" value="1"/>
</dbReference>
<accession>A0A4D4L9R3</accession>
<dbReference type="SMART" id="SM00984">
    <property type="entry name" value="UDPG_MGDP_dh_C"/>
    <property type="match status" value="1"/>
</dbReference>
<organism evidence="6 7">
    <name type="scientific">Streptomyces violaceusniger</name>
    <dbReference type="NCBI Taxonomy" id="68280"/>
    <lineage>
        <taxon>Bacteria</taxon>
        <taxon>Bacillati</taxon>
        <taxon>Actinomycetota</taxon>
        <taxon>Actinomycetes</taxon>
        <taxon>Kitasatosporales</taxon>
        <taxon>Streptomycetaceae</taxon>
        <taxon>Streptomyces</taxon>
        <taxon>Streptomyces violaceusniger group</taxon>
    </lineage>
</organism>
<gene>
    <name evidence="6" type="ORF">SVIO_063930</name>
</gene>
<keyword evidence="1" id="KW-0560">Oxidoreductase</keyword>
<dbReference type="Pfam" id="PF00984">
    <property type="entry name" value="UDPG_MGDP_dh"/>
    <property type="match status" value="1"/>
</dbReference>
<dbReference type="InterPro" id="IPR008927">
    <property type="entry name" value="6-PGluconate_DH-like_C_sf"/>
</dbReference>
<comment type="similarity">
    <text evidence="3">Belongs to the UDP-glucose/GDP-mannose dehydrogenase family.</text>
</comment>
<dbReference type="Gene3D" id="3.40.50.720">
    <property type="entry name" value="NAD(P)-binding Rossmann-like Domain"/>
    <property type="match status" value="2"/>
</dbReference>
<comment type="caution">
    <text evidence="6">The sequence shown here is derived from an EMBL/GenBank/DDBJ whole genome shotgun (WGS) entry which is preliminary data.</text>
</comment>
<dbReference type="PIRSF" id="PIRSF000124">
    <property type="entry name" value="UDPglc_GDPman_dh"/>
    <property type="match status" value="1"/>
</dbReference>
<protein>
    <submittedName>
        <fullName evidence="6">UDP-N-acetyl-D-glucosamine dehydrogenase</fullName>
    </submittedName>
</protein>
<dbReference type="GO" id="GO:0000271">
    <property type="term" value="P:polysaccharide biosynthetic process"/>
    <property type="evidence" value="ECO:0007669"/>
    <property type="project" value="InterPro"/>
</dbReference>
<feature type="domain" description="UDP-glucose/GDP-mannose dehydrogenase C-terminal" evidence="5">
    <location>
        <begin position="322"/>
        <end position="416"/>
    </location>
</feature>
<evidence type="ECO:0000259" key="5">
    <source>
        <dbReference type="SMART" id="SM00984"/>
    </source>
</evidence>
<evidence type="ECO:0000313" key="7">
    <source>
        <dbReference type="Proteomes" id="UP000301309"/>
    </source>
</evidence>
<dbReference type="GO" id="GO:0016628">
    <property type="term" value="F:oxidoreductase activity, acting on the CH-CH group of donors, NAD or NADP as acceptor"/>
    <property type="evidence" value="ECO:0007669"/>
    <property type="project" value="InterPro"/>
</dbReference>